<dbReference type="EMBL" id="CP011801">
    <property type="protein sequence ID" value="ALA57318.1"/>
    <property type="molecule type" value="Genomic_DNA"/>
</dbReference>
<dbReference type="InterPro" id="IPR006143">
    <property type="entry name" value="RND_pump_MFP"/>
</dbReference>
<dbReference type="Gene3D" id="2.40.420.20">
    <property type="match status" value="1"/>
</dbReference>
<gene>
    <name evidence="6" type="ORF">NITMOv2_0883</name>
</gene>
<accession>A0A0K2G8N1</accession>
<dbReference type="KEGG" id="nmv:NITMOv2_0883"/>
<evidence type="ECO:0000256" key="2">
    <source>
        <dbReference type="SAM" id="Coils"/>
    </source>
</evidence>
<dbReference type="OrthoDB" id="9806939at2"/>
<dbReference type="PATRIC" id="fig|42253.5.peg.865"/>
<name>A0A0K2G8N1_NITMO</name>
<protein>
    <submittedName>
        <fullName evidence="6">Putative Multidrug efflux transporter, membrane fusion protein</fullName>
    </submittedName>
</protein>
<proteinExistence type="inferred from homology"/>
<evidence type="ECO:0000259" key="3">
    <source>
        <dbReference type="Pfam" id="PF25917"/>
    </source>
</evidence>
<dbReference type="FunFam" id="2.40.30.170:FF:000010">
    <property type="entry name" value="Efflux RND transporter periplasmic adaptor subunit"/>
    <property type="match status" value="1"/>
</dbReference>
<dbReference type="Gene3D" id="2.40.30.170">
    <property type="match status" value="1"/>
</dbReference>
<dbReference type="NCBIfam" id="TIGR01730">
    <property type="entry name" value="RND_mfp"/>
    <property type="match status" value="1"/>
</dbReference>
<dbReference type="AlphaFoldDB" id="A0A0K2G8N1"/>
<dbReference type="STRING" id="42253.NITMOv2_0883"/>
<feature type="coiled-coil region" evidence="2">
    <location>
        <begin position="147"/>
        <end position="174"/>
    </location>
</feature>
<evidence type="ECO:0000259" key="4">
    <source>
        <dbReference type="Pfam" id="PF25954"/>
    </source>
</evidence>
<dbReference type="Pfam" id="PF25989">
    <property type="entry name" value="YknX_C"/>
    <property type="match status" value="1"/>
</dbReference>
<reference evidence="6 7" key="1">
    <citation type="journal article" date="2015" name="Proc. Natl. Acad. Sci. U.S.A.">
        <title>Expanded metabolic versatility of ubiquitous nitrite-oxidizing bacteria from the genus Nitrospira.</title>
        <authorList>
            <person name="Koch H."/>
            <person name="Lucker S."/>
            <person name="Albertsen M."/>
            <person name="Kitzinger K."/>
            <person name="Herbold C."/>
            <person name="Spieck E."/>
            <person name="Nielsen P.H."/>
            <person name="Wagner M."/>
            <person name="Daims H."/>
        </authorList>
    </citation>
    <scope>NUCLEOTIDE SEQUENCE [LARGE SCALE GENOMIC DNA]</scope>
    <source>
        <strain evidence="6 7">NSP M-1</strain>
    </source>
</reference>
<dbReference type="Pfam" id="PF25917">
    <property type="entry name" value="BSH_RND"/>
    <property type="match status" value="1"/>
</dbReference>
<dbReference type="GO" id="GO:0015562">
    <property type="term" value="F:efflux transmembrane transporter activity"/>
    <property type="evidence" value="ECO:0007669"/>
    <property type="project" value="TreeGrafter"/>
</dbReference>
<keyword evidence="2" id="KW-0175">Coiled coil</keyword>
<dbReference type="PANTHER" id="PTHR30469:SF11">
    <property type="entry name" value="BLL4320 PROTEIN"/>
    <property type="match status" value="1"/>
</dbReference>
<evidence type="ECO:0000313" key="6">
    <source>
        <dbReference type="EMBL" id="ALA57318.1"/>
    </source>
</evidence>
<dbReference type="Pfam" id="PF25954">
    <property type="entry name" value="Beta-barrel_RND_2"/>
    <property type="match status" value="1"/>
</dbReference>
<dbReference type="Gene3D" id="2.40.50.100">
    <property type="match status" value="1"/>
</dbReference>
<dbReference type="RefSeq" id="WP_053378674.1">
    <property type="nucleotide sequence ID" value="NZ_CP011801.1"/>
</dbReference>
<dbReference type="InterPro" id="IPR058637">
    <property type="entry name" value="YknX-like_C"/>
</dbReference>
<dbReference type="PANTHER" id="PTHR30469">
    <property type="entry name" value="MULTIDRUG RESISTANCE PROTEIN MDTA"/>
    <property type="match status" value="1"/>
</dbReference>
<evidence type="ECO:0000313" key="7">
    <source>
        <dbReference type="Proteomes" id="UP000069205"/>
    </source>
</evidence>
<comment type="similarity">
    <text evidence="1">Belongs to the membrane fusion protein (MFP) (TC 8.A.1) family.</text>
</comment>
<dbReference type="InterPro" id="IPR058625">
    <property type="entry name" value="MdtA-like_BSH"/>
</dbReference>
<keyword evidence="7" id="KW-1185">Reference proteome</keyword>
<dbReference type="Gene3D" id="1.10.287.470">
    <property type="entry name" value="Helix hairpin bin"/>
    <property type="match status" value="1"/>
</dbReference>
<dbReference type="Proteomes" id="UP000069205">
    <property type="component" value="Chromosome"/>
</dbReference>
<feature type="domain" description="CusB-like beta-barrel" evidence="4">
    <location>
        <begin position="209"/>
        <end position="280"/>
    </location>
</feature>
<dbReference type="InterPro" id="IPR058792">
    <property type="entry name" value="Beta-barrel_RND_2"/>
</dbReference>
<evidence type="ECO:0000259" key="5">
    <source>
        <dbReference type="Pfam" id="PF25989"/>
    </source>
</evidence>
<evidence type="ECO:0000256" key="1">
    <source>
        <dbReference type="ARBA" id="ARBA00009477"/>
    </source>
</evidence>
<dbReference type="SUPFAM" id="SSF111369">
    <property type="entry name" value="HlyD-like secretion proteins"/>
    <property type="match status" value="1"/>
</dbReference>
<feature type="domain" description="YknX-like C-terminal permuted SH3-like" evidence="5">
    <location>
        <begin position="289"/>
        <end position="355"/>
    </location>
</feature>
<sequence>MSWPARRWIGPLALVLALVALATVAVTLRSERAIGEPPSAAQVEPATPVETAAVQVEPMAETVSAVGSLEANESVLIRPELAGLVTRIHFQEGQSVEAGAVLLELDDSEFQAAAAQAAAQERIAHLTYERLIRLRANQTTIVPAQQLDEAKGLLQAAEANRALYQTRLKKTKLRAPFGGTVGLRRVSPGDYVQPGQDLVNLEDLAAVKIDFKVPEAYLSRVAIGQQVILSTDAYPDRTFTGEVYAVDPRVDATNRAVHVRARLPNGDGHLRPGLFATATLLLTGRTDALLIPEEAVVYQRGQTFVHRVVNETARLTEVALGRRERGRVQVLSGLHPGDTVVRAGHQKLKDGMRVAAP</sequence>
<feature type="domain" description="Multidrug resistance protein MdtA-like barrel-sandwich hybrid" evidence="3">
    <location>
        <begin position="74"/>
        <end position="199"/>
    </location>
</feature>
<dbReference type="GO" id="GO:1990281">
    <property type="term" value="C:efflux pump complex"/>
    <property type="evidence" value="ECO:0007669"/>
    <property type="project" value="TreeGrafter"/>
</dbReference>
<organism evidence="6 7">
    <name type="scientific">Nitrospira moscoviensis</name>
    <dbReference type="NCBI Taxonomy" id="42253"/>
    <lineage>
        <taxon>Bacteria</taxon>
        <taxon>Pseudomonadati</taxon>
        <taxon>Nitrospirota</taxon>
        <taxon>Nitrospiria</taxon>
        <taxon>Nitrospirales</taxon>
        <taxon>Nitrospiraceae</taxon>
        <taxon>Nitrospira</taxon>
    </lineage>
</organism>